<evidence type="ECO:0000259" key="2">
    <source>
        <dbReference type="Pfam" id="PF02129"/>
    </source>
</evidence>
<dbReference type="InParanoid" id="Q5JH23"/>
<dbReference type="EnsemblBacteria" id="BAD85590">
    <property type="protein sequence ID" value="BAD85590"/>
    <property type="gene ID" value="TK1401"/>
</dbReference>
<dbReference type="SUPFAM" id="SSF53474">
    <property type="entry name" value="alpha/beta-Hydrolases"/>
    <property type="match status" value="1"/>
</dbReference>
<protein>
    <submittedName>
        <fullName evidence="3">Hydrolase, alpha/beta superfamily</fullName>
    </submittedName>
</protein>
<organism evidence="3 4">
    <name type="scientific">Thermococcus kodakarensis (strain ATCC BAA-918 / JCM 12380 / KOD1)</name>
    <name type="common">Pyrococcus kodakaraensis (strain KOD1)</name>
    <dbReference type="NCBI Taxonomy" id="69014"/>
    <lineage>
        <taxon>Archaea</taxon>
        <taxon>Methanobacteriati</taxon>
        <taxon>Methanobacteriota</taxon>
        <taxon>Thermococci</taxon>
        <taxon>Thermococcales</taxon>
        <taxon>Thermococcaceae</taxon>
        <taxon>Thermococcus</taxon>
    </lineage>
</organism>
<sequence>MGLLLSIFVLAVIVFLAFVAFVGYKMVKPPRLVEDWTPKDLGFDYEDVEFTTEDGVKLSGWWVDNGSNKTVIPLHGYTASRWYSLYMKPTVEFLLKEGYNVLVFDFRAHGKSGGNYTTVGDKELLDVKAAVEWLKKTHPERAGKIGLIGFSMGAMVTIRSLAEIEDVCCGVADSPPMYLDKTGARGLKYFANLPEWLYVFVKPFTKLFSGGKEIHPIEYADRVKKPLLIIAGEKDPLVKVEEVREFYERNRKINPDIELWVTDAPHVRTLKFHPEEWKARVREFFNRAFNNP</sequence>
<dbReference type="GO" id="GO:0016787">
    <property type="term" value="F:hydrolase activity"/>
    <property type="evidence" value="ECO:0007669"/>
    <property type="project" value="UniProtKB-KW"/>
</dbReference>
<name>Q5JH23_THEKO</name>
<dbReference type="PATRIC" id="fig|69014.16.peg.1363"/>
<dbReference type="PhylomeDB" id="Q5JH23"/>
<dbReference type="Pfam" id="PF02129">
    <property type="entry name" value="Peptidase_S15"/>
    <property type="match status" value="1"/>
</dbReference>
<keyword evidence="1" id="KW-0812">Transmembrane</keyword>
<feature type="domain" description="Xaa-Pro dipeptidyl-peptidase-like" evidence="2">
    <location>
        <begin position="81"/>
        <end position="162"/>
    </location>
</feature>
<keyword evidence="1" id="KW-0472">Membrane</keyword>
<evidence type="ECO:0000313" key="4">
    <source>
        <dbReference type="Proteomes" id="UP000000536"/>
    </source>
</evidence>
<dbReference type="AlphaFoldDB" id="Q5JH23"/>
<keyword evidence="1" id="KW-1133">Transmembrane helix</keyword>
<dbReference type="OrthoDB" id="7531at2157"/>
<dbReference type="MEROPS" id="S09.B04"/>
<keyword evidence="4" id="KW-1185">Reference proteome</keyword>
<dbReference type="EMBL" id="AP006878">
    <property type="protein sequence ID" value="BAD85590.1"/>
    <property type="molecule type" value="Genomic_DNA"/>
</dbReference>
<gene>
    <name evidence="3" type="ordered locus">TK1401</name>
</gene>
<dbReference type="InterPro" id="IPR052920">
    <property type="entry name" value="DNA-binding_regulatory"/>
</dbReference>
<evidence type="ECO:0000313" key="3">
    <source>
        <dbReference type="EMBL" id="BAD85590.1"/>
    </source>
</evidence>
<dbReference type="Gene3D" id="3.40.50.1820">
    <property type="entry name" value="alpha/beta hydrolase"/>
    <property type="match status" value="1"/>
</dbReference>
<dbReference type="KEGG" id="tko:TK1401"/>
<dbReference type="InterPro" id="IPR000383">
    <property type="entry name" value="Xaa-Pro-like_dom"/>
</dbReference>
<dbReference type="eggNOG" id="arCOG01651">
    <property type="taxonomic scope" value="Archaea"/>
</dbReference>
<dbReference type="HOGENOM" id="CLU_029375_6_2_2"/>
<keyword evidence="3" id="KW-0378">Hydrolase</keyword>
<dbReference type="PANTHER" id="PTHR43358:SF4">
    <property type="entry name" value="ALPHA_BETA HYDROLASE FOLD-1 DOMAIN-CONTAINING PROTEIN"/>
    <property type="match status" value="1"/>
</dbReference>
<dbReference type="STRING" id="69014.TK1401"/>
<dbReference type="PANTHER" id="PTHR43358">
    <property type="entry name" value="ALPHA/BETA-HYDROLASE"/>
    <property type="match status" value="1"/>
</dbReference>
<dbReference type="RefSeq" id="WP_011250352.1">
    <property type="nucleotide sequence ID" value="NC_006624.1"/>
</dbReference>
<dbReference type="Proteomes" id="UP000000536">
    <property type="component" value="Chromosome"/>
</dbReference>
<reference evidence="3 4" key="1">
    <citation type="journal article" date="2005" name="Genome Res.">
        <title>Complete genome sequence of the hyperthermophilic archaeon Thermococcus kodakaraensis KOD1 and comparison with Pyrococcus genomes.</title>
        <authorList>
            <person name="Fukui T."/>
            <person name="Atomi H."/>
            <person name="Kanai T."/>
            <person name="Matsumi R."/>
            <person name="Fujiwara S."/>
            <person name="Imanaka T."/>
        </authorList>
    </citation>
    <scope>NUCLEOTIDE SEQUENCE [LARGE SCALE GENOMIC DNA]</scope>
    <source>
        <strain evidence="4">ATCC BAA-918 / JCM 12380 / KOD1</strain>
    </source>
</reference>
<accession>Q5JH23</accession>
<proteinExistence type="predicted"/>
<dbReference type="GeneID" id="78447921"/>
<evidence type="ECO:0000256" key="1">
    <source>
        <dbReference type="SAM" id="Phobius"/>
    </source>
</evidence>
<dbReference type="InterPro" id="IPR029058">
    <property type="entry name" value="AB_hydrolase_fold"/>
</dbReference>
<feature type="transmembrane region" description="Helical" evidence="1">
    <location>
        <begin position="6"/>
        <end position="24"/>
    </location>
</feature>
<dbReference type="ESTHER" id="pyrko-q5jh23">
    <property type="family name" value="AlphaBeta_hydrolase"/>
</dbReference>